<evidence type="ECO:0000313" key="2">
    <source>
        <dbReference type="Proteomes" id="UP000196573"/>
    </source>
</evidence>
<sequence length="151" mass="16591">MNRQNSRRKTCTALNLLILAPMLVNTPRERRYALPRRTVGTSGKTGRAASQISGSHALRGNPTLFHLSYLRNPSFQTNTNPAAMELKIRPEVFAEKNFLLHLFFLSTSTGSQEISAIAAAGIPIAISFTQLCSTCGSDPIRVWPSGTDFRV</sequence>
<accession>A0A1X7ANL3</accession>
<name>A0A1X7ANL3_9GAMM</name>
<keyword evidence="2" id="KW-1185">Reference proteome</keyword>
<reference evidence="1 2" key="1">
    <citation type="submission" date="2017-03" db="EMBL/GenBank/DDBJ databases">
        <authorList>
            <person name="Afonso C.L."/>
            <person name="Miller P.J."/>
            <person name="Scott M.A."/>
            <person name="Spackman E."/>
            <person name="Goraichik I."/>
            <person name="Dimitrov K.M."/>
            <person name="Suarez D.L."/>
            <person name="Swayne D.E."/>
        </authorList>
    </citation>
    <scope>NUCLEOTIDE SEQUENCE [LARGE SCALE GENOMIC DNA]</scope>
    <source>
        <strain evidence="1">SB41UT1</strain>
    </source>
</reference>
<dbReference type="Proteomes" id="UP000196573">
    <property type="component" value="Unassembled WGS sequence"/>
</dbReference>
<dbReference type="AlphaFoldDB" id="A0A1X7ANL3"/>
<proteinExistence type="predicted"/>
<protein>
    <submittedName>
        <fullName evidence="1">Uncharacterized protein</fullName>
    </submittedName>
</protein>
<dbReference type="EMBL" id="FWPT01000008">
    <property type="protein sequence ID" value="SMA49669.1"/>
    <property type="molecule type" value="Genomic_DNA"/>
</dbReference>
<organism evidence="1 2">
    <name type="scientific">Parendozoicomonas haliclonae</name>
    <dbReference type="NCBI Taxonomy" id="1960125"/>
    <lineage>
        <taxon>Bacteria</taxon>
        <taxon>Pseudomonadati</taxon>
        <taxon>Pseudomonadota</taxon>
        <taxon>Gammaproteobacteria</taxon>
        <taxon>Oceanospirillales</taxon>
        <taxon>Endozoicomonadaceae</taxon>
        <taxon>Parendozoicomonas</taxon>
    </lineage>
</organism>
<gene>
    <name evidence="1" type="ORF">EHSB41UT_03451</name>
</gene>
<evidence type="ECO:0000313" key="1">
    <source>
        <dbReference type="EMBL" id="SMA49669.1"/>
    </source>
</evidence>